<evidence type="ECO:0000256" key="1">
    <source>
        <dbReference type="ARBA" id="ARBA00004613"/>
    </source>
</evidence>
<evidence type="ECO:0000256" key="4">
    <source>
        <dbReference type="ARBA" id="ARBA00022670"/>
    </source>
</evidence>
<keyword evidence="11" id="KW-0325">Glycoprotein</keyword>
<keyword evidence="4" id="KW-0645">Protease</keyword>
<evidence type="ECO:0000313" key="14">
    <source>
        <dbReference type="Proteomes" id="UP000075881"/>
    </source>
</evidence>
<reference evidence="14" key="1">
    <citation type="submission" date="2013-03" db="EMBL/GenBank/DDBJ databases">
        <title>The Genome Sequence of Anopheles christyi ACHKN1017.</title>
        <authorList>
            <consortium name="The Broad Institute Genomics Platform"/>
            <person name="Neafsey D.E."/>
            <person name="Besansky N."/>
            <person name="Walker B."/>
            <person name="Young S.K."/>
            <person name="Zeng Q."/>
            <person name="Gargeya S."/>
            <person name="Fitzgerald M."/>
            <person name="Haas B."/>
            <person name="Abouelleil A."/>
            <person name="Allen A.W."/>
            <person name="Alvarado L."/>
            <person name="Arachchi H.M."/>
            <person name="Berlin A.M."/>
            <person name="Chapman S.B."/>
            <person name="Gainer-Dewar J."/>
            <person name="Goldberg J."/>
            <person name="Griggs A."/>
            <person name="Gujja S."/>
            <person name="Hansen M."/>
            <person name="Howarth C."/>
            <person name="Imamovic A."/>
            <person name="Ireland A."/>
            <person name="Larimer J."/>
            <person name="McCowan C."/>
            <person name="Murphy C."/>
            <person name="Pearson M."/>
            <person name="Poon T.W."/>
            <person name="Priest M."/>
            <person name="Roberts A."/>
            <person name="Saif S."/>
            <person name="Shea T."/>
            <person name="Sisk P."/>
            <person name="Sykes S."/>
            <person name="Wortman J."/>
            <person name="Nusbaum C."/>
            <person name="Birren B."/>
        </authorList>
    </citation>
    <scope>NUCLEOTIDE SEQUENCE [LARGE SCALE GENOMIC DNA]</scope>
    <source>
        <strain evidence="14">ACHKN1017</strain>
    </source>
</reference>
<keyword evidence="7" id="KW-0378">Hydrolase</keyword>
<evidence type="ECO:0000256" key="3">
    <source>
        <dbReference type="ARBA" id="ARBA00022525"/>
    </source>
</evidence>
<evidence type="ECO:0000256" key="9">
    <source>
        <dbReference type="ARBA" id="ARBA00023049"/>
    </source>
</evidence>
<keyword evidence="5" id="KW-0479">Metal-binding</keyword>
<evidence type="ECO:0000313" key="13">
    <source>
        <dbReference type="EnsemblMetazoa" id="ACHR001286-PA"/>
    </source>
</evidence>
<dbReference type="AlphaFoldDB" id="A0A182JS04"/>
<dbReference type="GO" id="GO:0043171">
    <property type="term" value="P:peptide catabolic process"/>
    <property type="evidence" value="ECO:0007669"/>
    <property type="project" value="TreeGrafter"/>
</dbReference>
<dbReference type="PANTHER" id="PTHR12053:SF3">
    <property type="entry name" value="CARBOXYPEPTIDASE Q"/>
    <property type="match status" value="1"/>
</dbReference>
<evidence type="ECO:0000256" key="8">
    <source>
        <dbReference type="ARBA" id="ARBA00022833"/>
    </source>
</evidence>
<dbReference type="InterPro" id="IPR039866">
    <property type="entry name" value="CPQ"/>
</dbReference>
<name>A0A182JS04_9DIPT</name>
<evidence type="ECO:0000256" key="6">
    <source>
        <dbReference type="ARBA" id="ARBA00022729"/>
    </source>
</evidence>
<keyword evidence="6 12" id="KW-0732">Signal</keyword>
<protein>
    <submittedName>
        <fullName evidence="13">Uncharacterized protein</fullName>
    </submittedName>
</protein>
<keyword evidence="8" id="KW-0862">Zinc</keyword>
<feature type="signal peptide" evidence="12">
    <location>
        <begin position="1"/>
        <end position="24"/>
    </location>
</feature>
<dbReference type="GO" id="GO:0006508">
    <property type="term" value="P:proteolysis"/>
    <property type="evidence" value="ECO:0007669"/>
    <property type="project" value="UniProtKB-KW"/>
</dbReference>
<evidence type="ECO:0000256" key="2">
    <source>
        <dbReference type="ARBA" id="ARBA00010918"/>
    </source>
</evidence>
<comment type="subcellular location">
    <subcellularLocation>
        <location evidence="1">Secreted</location>
    </subcellularLocation>
</comment>
<comment type="similarity">
    <text evidence="2">Belongs to the peptidase M28 family.</text>
</comment>
<keyword evidence="14" id="KW-1185">Reference proteome</keyword>
<dbReference type="GO" id="GO:0070573">
    <property type="term" value="F:metallodipeptidase activity"/>
    <property type="evidence" value="ECO:0007669"/>
    <property type="project" value="InterPro"/>
</dbReference>
<evidence type="ECO:0000256" key="5">
    <source>
        <dbReference type="ARBA" id="ARBA00022723"/>
    </source>
</evidence>
<dbReference type="GO" id="GO:0046872">
    <property type="term" value="F:metal ion binding"/>
    <property type="evidence" value="ECO:0007669"/>
    <property type="project" value="UniProtKB-KW"/>
</dbReference>
<keyword evidence="10" id="KW-0865">Zymogen</keyword>
<dbReference type="SUPFAM" id="SSF53187">
    <property type="entry name" value="Zn-dependent exopeptidases"/>
    <property type="match status" value="1"/>
</dbReference>
<evidence type="ECO:0000256" key="10">
    <source>
        <dbReference type="ARBA" id="ARBA00023145"/>
    </source>
</evidence>
<accession>A0A182JS04</accession>
<dbReference type="STRING" id="43041.A0A182JS04"/>
<dbReference type="GO" id="GO:0005615">
    <property type="term" value="C:extracellular space"/>
    <property type="evidence" value="ECO:0007669"/>
    <property type="project" value="TreeGrafter"/>
</dbReference>
<sequence length="121" mass="13677">MLRVKLAFLGALCAILISTNHATADQSECELPPGLREEIRHYQPVVDAIFQHIVSGEYAGKTWQSLLEFTDRFGPRLTGSKQLEDAIDFAVEEMIAEGLDNVHTEEAIVTHWQRGREWAEL</sequence>
<dbReference type="PANTHER" id="PTHR12053">
    <property type="entry name" value="PROTEASE FAMILY M28 PLASMA GLUTAMATE CARBOXYPEPTIDASE-RELATED"/>
    <property type="match status" value="1"/>
</dbReference>
<dbReference type="Proteomes" id="UP000075881">
    <property type="component" value="Unassembled WGS sequence"/>
</dbReference>
<keyword evidence="3" id="KW-0964">Secreted</keyword>
<proteinExistence type="inferred from homology"/>
<evidence type="ECO:0000256" key="11">
    <source>
        <dbReference type="ARBA" id="ARBA00023180"/>
    </source>
</evidence>
<evidence type="ECO:0000256" key="7">
    <source>
        <dbReference type="ARBA" id="ARBA00022801"/>
    </source>
</evidence>
<dbReference type="VEuPathDB" id="VectorBase:ACHR001286"/>
<feature type="chain" id="PRO_5008124538" evidence="12">
    <location>
        <begin position="25"/>
        <end position="121"/>
    </location>
</feature>
<reference evidence="13" key="2">
    <citation type="submission" date="2020-05" db="UniProtKB">
        <authorList>
            <consortium name="EnsemblMetazoa"/>
        </authorList>
    </citation>
    <scope>IDENTIFICATION</scope>
    <source>
        <strain evidence="13">ACHKN1017</strain>
    </source>
</reference>
<keyword evidence="9" id="KW-0482">Metalloprotease</keyword>
<dbReference type="EnsemblMetazoa" id="ACHR001286-RA">
    <property type="protein sequence ID" value="ACHR001286-PA"/>
    <property type="gene ID" value="ACHR001286"/>
</dbReference>
<organism evidence="13 14">
    <name type="scientific">Anopheles christyi</name>
    <dbReference type="NCBI Taxonomy" id="43041"/>
    <lineage>
        <taxon>Eukaryota</taxon>
        <taxon>Metazoa</taxon>
        <taxon>Ecdysozoa</taxon>
        <taxon>Arthropoda</taxon>
        <taxon>Hexapoda</taxon>
        <taxon>Insecta</taxon>
        <taxon>Pterygota</taxon>
        <taxon>Neoptera</taxon>
        <taxon>Endopterygota</taxon>
        <taxon>Diptera</taxon>
        <taxon>Nematocera</taxon>
        <taxon>Culicoidea</taxon>
        <taxon>Culicidae</taxon>
        <taxon>Anophelinae</taxon>
        <taxon>Anopheles</taxon>
    </lineage>
</organism>
<dbReference type="Gene3D" id="3.40.630.10">
    <property type="entry name" value="Zn peptidases"/>
    <property type="match status" value="1"/>
</dbReference>
<evidence type="ECO:0000256" key="12">
    <source>
        <dbReference type="SAM" id="SignalP"/>
    </source>
</evidence>